<dbReference type="InterPro" id="IPR029787">
    <property type="entry name" value="Nucleotide_cyclase"/>
</dbReference>
<gene>
    <name evidence="6" type="ORF">NIES592_05970</name>
</gene>
<reference evidence="6 7" key="1">
    <citation type="submission" date="2016-11" db="EMBL/GenBank/DDBJ databases">
        <title>Draft Genome Sequences of Nine Cyanobacterial Strains from Diverse Habitats.</title>
        <authorList>
            <person name="Zhu T."/>
            <person name="Hou S."/>
            <person name="Lu X."/>
            <person name="Hess W.R."/>
        </authorList>
    </citation>
    <scope>NUCLEOTIDE SEQUENCE [LARGE SCALE GENOMIC DNA]</scope>
    <source>
        <strain evidence="6 7">NIES-592</strain>
    </source>
</reference>
<dbReference type="PROSITE" id="PS50887">
    <property type="entry name" value="GGDEF"/>
    <property type="match status" value="1"/>
</dbReference>
<dbReference type="GO" id="GO:0000160">
    <property type="term" value="P:phosphorelay signal transduction system"/>
    <property type="evidence" value="ECO:0007669"/>
    <property type="project" value="InterPro"/>
</dbReference>
<dbReference type="RefSeq" id="WP_073555193.1">
    <property type="nucleotide sequence ID" value="NZ_MRCA01000002.1"/>
</dbReference>
<feature type="domain" description="PAS" evidence="3">
    <location>
        <begin position="132"/>
        <end position="205"/>
    </location>
</feature>
<comment type="caution">
    <text evidence="6">The sequence shown here is derived from an EMBL/GenBank/DDBJ whole genome shotgun (WGS) entry which is preliminary data.</text>
</comment>
<dbReference type="InterPro" id="IPR052155">
    <property type="entry name" value="Biofilm_reg_signaling"/>
</dbReference>
<feature type="domain" description="GGDEF" evidence="5">
    <location>
        <begin position="295"/>
        <end position="428"/>
    </location>
</feature>
<dbReference type="InterPro" id="IPR011006">
    <property type="entry name" value="CheY-like_superfamily"/>
</dbReference>
<dbReference type="Proteomes" id="UP000186391">
    <property type="component" value="Unassembled WGS sequence"/>
</dbReference>
<sequence length="432" mass="48535">MAAPKILVIEDEEILAVDITNTLHKLGYEVHKIINFGENSIQNIVEISPDLVLICICSIGELDCVEVIDTIKFNLKIPVLCLTEDPEHKTFSNNHLGEPFSYIIKPFTEKELYNAVEMALYKEKVQNQLQQENQKLLTVINSMGCAVVMADINASIQMMNPIAEILTGCQQKEALGKFWRDVLNLVDQDTGEEIVDIVKQAMETGIVLQLPENCLLITRDGKKIPIGDTVAPIRDHMGRIAGAVIVFQDITQRKQKEAQLIRNAFYDGLTALPNRVLFLDRLKQASERCKRRFNYHFAVLFLDLDSFKIINDRFGHRMGDDLLVAIARRLESCLRGGDTVARFGGDEFAVLLEDIKDVSDAINIAKRIQETLSLPLHLNGYEISTTASIGIALSCSGYEEPTNLLRDADTAMYRAKVKGKANYIIFDKSFID</sequence>
<dbReference type="AlphaFoldDB" id="A0A1U7H3D9"/>
<dbReference type="SUPFAM" id="SSF52172">
    <property type="entry name" value="CheY-like"/>
    <property type="match status" value="1"/>
</dbReference>
<feature type="domain" description="PAC" evidence="4">
    <location>
        <begin position="210"/>
        <end position="262"/>
    </location>
</feature>
<dbReference type="Gene3D" id="3.30.70.270">
    <property type="match status" value="1"/>
</dbReference>
<dbReference type="SMART" id="SM00091">
    <property type="entry name" value="PAS"/>
    <property type="match status" value="1"/>
</dbReference>
<evidence type="ECO:0000259" key="3">
    <source>
        <dbReference type="PROSITE" id="PS50112"/>
    </source>
</evidence>
<dbReference type="InterPro" id="IPR000014">
    <property type="entry name" value="PAS"/>
</dbReference>
<dbReference type="SMART" id="SM00448">
    <property type="entry name" value="REC"/>
    <property type="match status" value="1"/>
</dbReference>
<dbReference type="InterPro" id="IPR035965">
    <property type="entry name" value="PAS-like_dom_sf"/>
</dbReference>
<proteinExistence type="predicted"/>
<dbReference type="EMBL" id="MRCA01000002">
    <property type="protein sequence ID" value="OKH15626.1"/>
    <property type="molecule type" value="Genomic_DNA"/>
</dbReference>
<organism evidence="6 7">
    <name type="scientific">Fischerella major NIES-592</name>
    <dbReference type="NCBI Taxonomy" id="210994"/>
    <lineage>
        <taxon>Bacteria</taxon>
        <taxon>Bacillati</taxon>
        <taxon>Cyanobacteriota</taxon>
        <taxon>Cyanophyceae</taxon>
        <taxon>Nostocales</taxon>
        <taxon>Hapalosiphonaceae</taxon>
        <taxon>Fischerella</taxon>
    </lineage>
</organism>
<protein>
    <submittedName>
        <fullName evidence="6">REC domain-containing diguanylate cyclase</fullName>
    </submittedName>
</protein>
<dbReference type="FunFam" id="3.30.70.270:FF:000001">
    <property type="entry name" value="Diguanylate cyclase domain protein"/>
    <property type="match status" value="1"/>
</dbReference>
<dbReference type="Gene3D" id="3.30.450.20">
    <property type="entry name" value="PAS domain"/>
    <property type="match status" value="1"/>
</dbReference>
<dbReference type="SUPFAM" id="SSF55785">
    <property type="entry name" value="PYP-like sensor domain (PAS domain)"/>
    <property type="match status" value="1"/>
</dbReference>
<evidence type="ECO:0000313" key="7">
    <source>
        <dbReference type="Proteomes" id="UP000186391"/>
    </source>
</evidence>
<comment type="caution">
    <text evidence="1">Lacks conserved residue(s) required for the propagation of feature annotation.</text>
</comment>
<keyword evidence="7" id="KW-1185">Reference proteome</keyword>
<dbReference type="PROSITE" id="PS50112">
    <property type="entry name" value="PAS"/>
    <property type="match status" value="1"/>
</dbReference>
<dbReference type="CDD" id="cd01949">
    <property type="entry name" value="GGDEF"/>
    <property type="match status" value="1"/>
</dbReference>
<dbReference type="Gene3D" id="3.40.50.2300">
    <property type="match status" value="1"/>
</dbReference>
<dbReference type="InterPro" id="IPR001789">
    <property type="entry name" value="Sig_transdc_resp-reg_receiver"/>
</dbReference>
<dbReference type="PROSITE" id="PS50113">
    <property type="entry name" value="PAC"/>
    <property type="match status" value="1"/>
</dbReference>
<evidence type="ECO:0000256" key="1">
    <source>
        <dbReference type="PROSITE-ProRule" id="PRU00169"/>
    </source>
</evidence>
<dbReference type="InterPro" id="IPR000160">
    <property type="entry name" value="GGDEF_dom"/>
</dbReference>
<evidence type="ECO:0000259" key="2">
    <source>
        <dbReference type="PROSITE" id="PS50110"/>
    </source>
</evidence>
<dbReference type="SMART" id="SM00267">
    <property type="entry name" value="GGDEF"/>
    <property type="match status" value="1"/>
</dbReference>
<dbReference type="OrthoDB" id="543801at2"/>
<dbReference type="PANTHER" id="PTHR44757">
    <property type="entry name" value="DIGUANYLATE CYCLASE DGCP"/>
    <property type="match status" value="1"/>
</dbReference>
<dbReference type="Pfam" id="PF08448">
    <property type="entry name" value="PAS_4"/>
    <property type="match status" value="1"/>
</dbReference>
<dbReference type="Pfam" id="PF00072">
    <property type="entry name" value="Response_reg"/>
    <property type="match status" value="1"/>
</dbReference>
<dbReference type="PROSITE" id="PS50110">
    <property type="entry name" value="RESPONSE_REGULATORY"/>
    <property type="match status" value="1"/>
</dbReference>
<dbReference type="PANTHER" id="PTHR44757:SF2">
    <property type="entry name" value="BIOFILM ARCHITECTURE MAINTENANCE PROTEIN MBAA"/>
    <property type="match status" value="1"/>
</dbReference>
<dbReference type="NCBIfam" id="TIGR00229">
    <property type="entry name" value="sensory_box"/>
    <property type="match status" value="1"/>
</dbReference>
<accession>A0A1U7H3D9</accession>
<dbReference type="SUPFAM" id="SSF55073">
    <property type="entry name" value="Nucleotide cyclase"/>
    <property type="match status" value="1"/>
</dbReference>
<evidence type="ECO:0000313" key="6">
    <source>
        <dbReference type="EMBL" id="OKH15626.1"/>
    </source>
</evidence>
<feature type="domain" description="Response regulatory" evidence="2">
    <location>
        <begin position="5"/>
        <end position="120"/>
    </location>
</feature>
<evidence type="ECO:0000259" key="5">
    <source>
        <dbReference type="PROSITE" id="PS50887"/>
    </source>
</evidence>
<dbReference type="Pfam" id="PF00990">
    <property type="entry name" value="GGDEF"/>
    <property type="match status" value="1"/>
</dbReference>
<name>A0A1U7H3D9_9CYAN</name>
<dbReference type="NCBIfam" id="TIGR00254">
    <property type="entry name" value="GGDEF"/>
    <property type="match status" value="1"/>
</dbReference>
<dbReference type="CDD" id="cd00130">
    <property type="entry name" value="PAS"/>
    <property type="match status" value="1"/>
</dbReference>
<dbReference type="InterPro" id="IPR013656">
    <property type="entry name" value="PAS_4"/>
</dbReference>
<dbReference type="InterPro" id="IPR000700">
    <property type="entry name" value="PAS-assoc_C"/>
</dbReference>
<dbReference type="InterPro" id="IPR043128">
    <property type="entry name" value="Rev_trsase/Diguanyl_cyclase"/>
</dbReference>
<evidence type="ECO:0000259" key="4">
    <source>
        <dbReference type="PROSITE" id="PS50113"/>
    </source>
</evidence>